<accession>A0A1H9PXY8</accession>
<protein>
    <submittedName>
        <fullName evidence="2">Glycosyltransferase involved in cell wall bisynthesis</fullName>
    </submittedName>
</protein>
<dbReference type="EMBL" id="FOGW01000005">
    <property type="protein sequence ID" value="SER53010.1"/>
    <property type="molecule type" value="Genomic_DNA"/>
</dbReference>
<dbReference type="PANTHER" id="PTHR12526:SF608">
    <property type="entry name" value="PELF"/>
    <property type="match status" value="1"/>
</dbReference>
<evidence type="ECO:0000259" key="1">
    <source>
        <dbReference type="Pfam" id="PF11997"/>
    </source>
</evidence>
<dbReference type="PANTHER" id="PTHR12526">
    <property type="entry name" value="GLYCOSYLTRANSFERASE"/>
    <property type="match status" value="1"/>
</dbReference>
<dbReference type="InterPro" id="IPR022622">
    <property type="entry name" value="DUF3492"/>
</dbReference>
<dbReference type="AlphaFoldDB" id="A0A1H9PXY8"/>
<dbReference type="InterPro" id="IPR047691">
    <property type="entry name" value="PelF-like"/>
</dbReference>
<evidence type="ECO:0000313" key="2">
    <source>
        <dbReference type="EMBL" id="SER53010.1"/>
    </source>
</evidence>
<name>A0A1H9PXY8_9FIRM</name>
<gene>
    <name evidence="2" type="ORF">SAMN02910429_00364</name>
</gene>
<keyword evidence="2" id="KW-0808">Transferase</keyword>
<proteinExistence type="predicted"/>
<dbReference type="Gene3D" id="3.40.50.2000">
    <property type="entry name" value="Glycogen Phosphorylase B"/>
    <property type="match status" value="2"/>
</dbReference>
<dbReference type="GO" id="GO:0016740">
    <property type="term" value="F:transferase activity"/>
    <property type="evidence" value="ECO:0007669"/>
    <property type="project" value="UniProtKB-KW"/>
</dbReference>
<dbReference type="Pfam" id="PF13692">
    <property type="entry name" value="Glyco_trans_1_4"/>
    <property type="match status" value="1"/>
</dbReference>
<dbReference type="Proteomes" id="UP000182471">
    <property type="component" value="Unassembled WGS sequence"/>
</dbReference>
<organism evidence="2 3">
    <name type="scientific">Lachnobacterium bovis</name>
    <dbReference type="NCBI Taxonomy" id="140626"/>
    <lineage>
        <taxon>Bacteria</taxon>
        <taxon>Bacillati</taxon>
        <taxon>Bacillota</taxon>
        <taxon>Clostridia</taxon>
        <taxon>Lachnospirales</taxon>
        <taxon>Lachnospiraceae</taxon>
        <taxon>Lachnobacterium</taxon>
    </lineage>
</organism>
<feature type="domain" description="DUF3492" evidence="1">
    <location>
        <begin position="1"/>
        <end position="260"/>
    </location>
</feature>
<reference evidence="3" key="1">
    <citation type="submission" date="2016-10" db="EMBL/GenBank/DDBJ databases">
        <authorList>
            <person name="Varghese N."/>
            <person name="Submissions S."/>
        </authorList>
    </citation>
    <scope>NUCLEOTIDE SEQUENCE [LARGE SCALE GENOMIC DNA]</scope>
    <source>
        <strain evidence="3">S1b</strain>
    </source>
</reference>
<dbReference type="OrthoDB" id="9772485at2"/>
<dbReference type="RefSeq" id="WP_022747808.1">
    <property type="nucleotide sequence ID" value="NZ_FOGW01000005.1"/>
</dbReference>
<evidence type="ECO:0000313" key="3">
    <source>
        <dbReference type="Proteomes" id="UP000182471"/>
    </source>
</evidence>
<dbReference type="Pfam" id="PF11997">
    <property type="entry name" value="DUF3492"/>
    <property type="match status" value="1"/>
</dbReference>
<keyword evidence="3" id="KW-1185">Reference proteome</keyword>
<sequence length="469" mass="54049">MRVCLILEGSYPYANGGVSSWMNQYIQAMPDVEFVLWVIADKAEKKGKYKYDVLSYPNVVEINEVFLDDALKLKAGKEVKYHFTEAQREALSNLIECKSTSWEDLCYLFQDKKINPSDFLMSEDFLKILTELCVNDYPNAAFADTFHTIRSMMIPVLYLLGRKVPKADIYHTICTGYGGLLGVLGHYKYKKPLILSEHGIYSREREEEIIRAAWVQPSFKKQWIRFYYMLSDAVYKRAKYVTSLFTNARLTQIELGADPDKCIVISNGIHYDNFKDIPLKEDDGVVDIGAVIRMAPIKDVKTMIYSFSELTHKMKNVRLHILGGIDDEEYNEQCHDLVKQLGLKEGENIIFPGQVQVTEYMKKFDFTILTSISEGQPLSVLESLASRRPCVTTEVGCCRELLEGAPGDDLGVVGFCVPPMHREALAEEMYRMCQDRNMRIKMGELGQRRVDLYYRHPEMIKKYKKLYDN</sequence>
<dbReference type="NCBIfam" id="NF038011">
    <property type="entry name" value="PelF"/>
    <property type="match status" value="1"/>
</dbReference>
<dbReference type="SUPFAM" id="SSF53756">
    <property type="entry name" value="UDP-Glycosyltransferase/glycogen phosphorylase"/>
    <property type="match status" value="1"/>
</dbReference>